<feature type="transmembrane region" description="Helical" evidence="10">
    <location>
        <begin position="216"/>
        <end position="236"/>
    </location>
</feature>
<feature type="transmembrane region" description="Helical" evidence="10">
    <location>
        <begin position="184"/>
        <end position="204"/>
    </location>
</feature>
<evidence type="ECO:0000256" key="6">
    <source>
        <dbReference type="ARBA" id="ARBA00022970"/>
    </source>
</evidence>
<keyword evidence="2" id="KW-0813">Transport</keyword>
<dbReference type="CDD" id="cd06582">
    <property type="entry name" value="TM_PBP1_LivH_like"/>
    <property type="match status" value="1"/>
</dbReference>
<feature type="transmembrane region" description="Helical" evidence="10">
    <location>
        <begin position="99"/>
        <end position="121"/>
    </location>
</feature>
<dbReference type="InterPro" id="IPR001851">
    <property type="entry name" value="ABC_transp_permease"/>
</dbReference>
<feature type="transmembrane region" description="Helical" evidence="10">
    <location>
        <begin position="42"/>
        <end position="60"/>
    </location>
</feature>
<dbReference type="AlphaFoldDB" id="A0A429Y7Q8"/>
<dbReference type="PANTHER" id="PTHR11795">
    <property type="entry name" value="BRANCHED-CHAIN AMINO ACID TRANSPORT SYSTEM PERMEASE PROTEIN LIVH"/>
    <property type="match status" value="1"/>
</dbReference>
<dbReference type="Pfam" id="PF02653">
    <property type="entry name" value="BPD_transp_2"/>
    <property type="match status" value="1"/>
</dbReference>
<evidence type="ECO:0000256" key="1">
    <source>
        <dbReference type="ARBA" id="ARBA00004651"/>
    </source>
</evidence>
<dbReference type="EMBL" id="QYTV02000001">
    <property type="protein sequence ID" value="RST77418.1"/>
    <property type="molecule type" value="Genomic_DNA"/>
</dbReference>
<evidence type="ECO:0000256" key="7">
    <source>
        <dbReference type="ARBA" id="ARBA00022989"/>
    </source>
</evidence>
<dbReference type="GO" id="GO:1903806">
    <property type="term" value="P:L-isoleucine import across plasma membrane"/>
    <property type="evidence" value="ECO:0007669"/>
    <property type="project" value="TreeGrafter"/>
</dbReference>
<keyword evidence="7 10" id="KW-1133">Transmembrane helix</keyword>
<keyword evidence="12" id="KW-1185">Reference proteome</keyword>
<dbReference type="Proteomes" id="UP000287156">
    <property type="component" value="Unassembled WGS sequence"/>
</dbReference>
<evidence type="ECO:0000256" key="3">
    <source>
        <dbReference type="ARBA" id="ARBA00022475"/>
    </source>
</evidence>
<dbReference type="GO" id="GO:0015192">
    <property type="term" value="F:L-phenylalanine transmembrane transporter activity"/>
    <property type="evidence" value="ECO:0007669"/>
    <property type="project" value="TreeGrafter"/>
</dbReference>
<dbReference type="PANTHER" id="PTHR11795:SF371">
    <property type="entry name" value="HIGH-AFFINITY BRANCHED-CHAIN AMINO ACID TRANSPORT SYSTEM PERMEASE PROTEIN LIVH"/>
    <property type="match status" value="1"/>
</dbReference>
<reference evidence="11" key="1">
    <citation type="submission" date="2018-12" db="EMBL/GenBank/DDBJ databases">
        <authorList>
            <person name="Sun L."/>
            <person name="Chen Z."/>
        </authorList>
    </citation>
    <scope>NUCLEOTIDE SEQUENCE [LARGE SCALE GENOMIC DNA]</scope>
    <source>
        <strain evidence="11">3-2-2</strain>
    </source>
</reference>
<dbReference type="InterPro" id="IPR052157">
    <property type="entry name" value="BCAA_transport_permease"/>
</dbReference>
<keyword evidence="3" id="KW-1003">Cell membrane</keyword>
<evidence type="ECO:0000256" key="10">
    <source>
        <dbReference type="SAM" id="Phobius"/>
    </source>
</evidence>
<gene>
    <name evidence="11" type="ORF">D4T97_002720</name>
</gene>
<keyword evidence="5 10" id="KW-0812">Transmembrane</keyword>
<keyword evidence="8 10" id="KW-0472">Membrane</keyword>
<comment type="similarity">
    <text evidence="9">Belongs to the binding-protein-dependent transport system permease family. LivHM subfamily.</text>
</comment>
<dbReference type="GO" id="GO:0015188">
    <property type="term" value="F:L-isoleucine transmembrane transporter activity"/>
    <property type="evidence" value="ECO:0007669"/>
    <property type="project" value="TreeGrafter"/>
</dbReference>
<dbReference type="RefSeq" id="WP_126047392.1">
    <property type="nucleotide sequence ID" value="NZ_QYTV02000001.1"/>
</dbReference>
<evidence type="ECO:0000256" key="4">
    <source>
        <dbReference type="ARBA" id="ARBA00022519"/>
    </source>
</evidence>
<keyword evidence="4" id="KW-0997">Cell inner membrane</keyword>
<accession>A0A429Y7Q8</accession>
<feature type="transmembrane region" description="Helical" evidence="10">
    <location>
        <begin position="12"/>
        <end position="35"/>
    </location>
</feature>
<feature type="transmembrane region" description="Helical" evidence="10">
    <location>
        <begin position="248"/>
        <end position="268"/>
    </location>
</feature>
<comment type="subcellular location">
    <subcellularLocation>
        <location evidence="1">Cell membrane</location>
        <topology evidence="1">Multi-pass membrane protein</topology>
    </subcellularLocation>
</comment>
<sequence length="300" mass="31630">MEIIVQALGDGLVLGAFYSLIALGYTMVYGIIRLLNFAHGDFYMFGAFIGYTGLSLLMGGSAGPGLLAIGIVFIVSIILVGMVGMGVERVAYRPLLNAPRISLLITALGVGLSLEYGSMLIWSPNYLTFPITLPTTGINILGANITYSQIILVVVAGGLMYGLQKFVHGTIYGKAMRAISMDQTATSLMGVNINHVITMTFFIGTTLAASAGIMTAVYYGTINFLMGFIMGLKAFTAAVLGGIGNIQGAMLGGFMLGILETAGTMVIGGAWKDVIAFAILILFLVFKPTGILGEQVTERM</sequence>
<evidence type="ECO:0000256" key="9">
    <source>
        <dbReference type="ARBA" id="ARBA00037998"/>
    </source>
</evidence>
<organism evidence="11 12">
    <name type="scientific">Siminovitchia acidinfaciens</name>
    <dbReference type="NCBI Taxonomy" id="2321395"/>
    <lineage>
        <taxon>Bacteria</taxon>
        <taxon>Bacillati</taxon>
        <taxon>Bacillota</taxon>
        <taxon>Bacilli</taxon>
        <taxon>Bacillales</taxon>
        <taxon>Bacillaceae</taxon>
        <taxon>Siminovitchia</taxon>
    </lineage>
</organism>
<evidence type="ECO:0000313" key="12">
    <source>
        <dbReference type="Proteomes" id="UP000287156"/>
    </source>
</evidence>
<feature type="transmembrane region" description="Helical" evidence="10">
    <location>
        <begin position="274"/>
        <end position="293"/>
    </location>
</feature>
<proteinExistence type="inferred from homology"/>
<evidence type="ECO:0000313" key="11">
    <source>
        <dbReference type="EMBL" id="RST77418.1"/>
    </source>
</evidence>
<comment type="caution">
    <text evidence="11">The sequence shown here is derived from an EMBL/GenBank/DDBJ whole genome shotgun (WGS) entry which is preliminary data.</text>
</comment>
<dbReference type="OrthoDB" id="9807115at2"/>
<dbReference type="GO" id="GO:0015190">
    <property type="term" value="F:L-leucine transmembrane transporter activity"/>
    <property type="evidence" value="ECO:0007669"/>
    <property type="project" value="TreeGrafter"/>
</dbReference>
<feature type="transmembrane region" description="Helical" evidence="10">
    <location>
        <begin position="66"/>
        <end position="87"/>
    </location>
</feature>
<keyword evidence="6" id="KW-0029">Amino-acid transport</keyword>
<dbReference type="GO" id="GO:0042941">
    <property type="term" value="P:D-alanine transmembrane transport"/>
    <property type="evidence" value="ECO:0007669"/>
    <property type="project" value="TreeGrafter"/>
</dbReference>
<evidence type="ECO:0000256" key="5">
    <source>
        <dbReference type="ARBA" id="ARBA00022692"/>
    </source>
</evidence>
<protein>
    <submittedName>
        <fullName evidence="11">Branched-chain amino acid ABC transporter permease</fullName>
    </submittedName>
</protein>
<dbReference type="GO" id="GO:0015808">
    <property type="term" value="P:L-alanine transport"/>
    <property type="evidence" value="ECO:0007669"/>
    <property type="project" value="TreeGrafter"/>
</dbReference>
<dbReference type="GO" id="GO:0005304">
    <property type="term" value="F:L-valine transmembrane transporter activity"/>
    <property type="evidence" value="ECO:0007669"/>
    <property type="project" value="TreeGrafter"/>
</dbReference>
<feature type="transmembrane region" description="Helical" evidence="10">
    <location>
        <begin position="141"/>
        <end position="163"/>
    </location>
</feature>
<name>A0A429Y7Q8_9BACI</name>
<evidence type="ECO:0000256" key="2">
    <source>
        <dbReference type="ARBA" id="ARBA00022448"/>
    </source>
</evidence>
<dbReference type="GO" id="GO:0005886">
    <property type="term" value="C:plasma membrane"/>
    <property type="evidence" value="ECO:0007669"/>
    <property type="project" value="UniProtKB-SubCell"/>
</dbReference>
<evidence type="ECO:0000256" key="8">
    <source>
        <dbReference type="ARBA" id="ARBA00023136"/>
    </source>
</evidence>